<organism evidence="2">
    <name type="scientific">uncultured Solirubrobacteraceae bacterium</name>
    <dbReference type="NCBI Taxonomy" id="1162706"/>
    <lineage>
        <taxon>Bacteria</taxon>
        <taxon>Bacillati</taxon>
        <taxon>Actinomycetota</taxon>
        <taxon>Thermoleophilia</taxon>
        <taxon>Solirubrobacterales</taxon>
        <taxon>Solirubrobacteraceae</taxon>
        <taxon>environmental samples</taxon>
    </lineage>
</organism>
<feature type="compositionally biased region" description="Basic and acidic residues" evidence="1">
    <location>
        <begin position="126"/>
        <end position="146"/>
    </location>
</feature>
<evidence type="ECO:0000256" key="1">
    <source>
        <dbReference type="SAM" id="MobiDB-lite"/>
    </source>
</evidence>
<feature type="non-terminal residue" evidence="2">
    <location>
        <position position="1"/>
    </location>
</feature>
<dbReference type="EMBL" id="CADCVT010000259">
    <property type="protein sequence ID" value="CAA9511709.1"/>
    <property type="molecule type" value="Genomic_DNA"/>
</dbReference>
<dbReference type="EC" id="2.5.1.72" evidence="2"/>
<name>A0A6J4T2G9_9ACTN</name>
<accession>A0A6J4T2G9</accession>
<feature type="compositionally biased region" description="Basic residues" evidence="1">
    <location>
        <begin position="44"/>
        <end position="55"/>
    </location>
</feature>
<feature type="region of interest" description="Disordered" evidence="1">
    <location>
        <begin position="1"/>
        <end position="208"/>
    </location>
</feature>
<feature type="compositionally biased region" description="Basic residues" evidence="1">
    <location>
        <begin position="147"/>
        <end position="156"/>
    </location>
</feature>
<sequence length="208" mass="23564">APRRHRPGRPRADRHPQAAGRDPRARPGARRGDPRPQLPSARGPGRRPLRRRLARPQRPGRQGRGRGHRLLRRALHGRERVDPQPREDRPHPGPRRRLLAGRLDHARPAEGLAGQAPGRDHRHVRQHDGRDQGAHRLLRDLLERGGRRAAHPRHAGAGHGDPLRPRHVPRGVRREGARGQAARLGRRVPRARGHPAERHRPDPRGAPW</sequence>
<reference evidence="2" key="1">
    <citation type="submission" date="2020-02" db="EMBL/GenBank/DDBJ databases">
        <authorList>
            <person name="Meier V. D."/>
        </authorList>
    </citation>
    <scope>NUCLEOTIDE SEQUENCE</scope>
    <source>
        <strain evidence="2">AVDCRST_MAG85</strain>
    </source>
</reference>
<evidence type="ECO:0000313" key="2">
    <source>
        <dbReference type="EMBL" id="CAA9511709.1"/>
    </source>
</evidence>
<dbReference type="GO" id="GO:0016740">
    <property type="term" value="F:transferase activity"/>
    <property type="evidence" value="ECO:0007669"/>
    <property type="project" value="UniProtKB-KW"/>
</dbReference>
<proteinExistence type="predicted"/>
<feature type="compositionally biased region" description="Basic residues" evidence="1">
    <location>
        <begin position="61"/>
        <end position="75"/>
    </location>
</feature>
<feature type="non-terminal residue" evidence="2">
    <location>
        <position position="208"/>
    </location>
</feature>
<gene>
    <name evidence="2" type="ORF">AVDCRST_MAG85-2379</name>
</gene>
<protein>
    <submittedName>
        <fullName evidence="2">Quinolinate synthetase</fullName>
        <ecNumber evidence="2">2.5.1.72</ecNumber>
    </submittedName>
</protein>
<feature type="compositionally biased region" description="Basic and acidic residues" evidence="1">
    <location>
        <begin position="76"/>
        <end position="91"/>
    </location>
</feature>
<feature type="compositionally biased region" description="Basic and acidic residues" evidence="1">
    <location>
        <begin position="10"/>
        <end position="34"/>
    </location>
</feature>
<keyword evidence="2" id="KW-0808">Transferase</keyword>
<dbReference type="AlphaFoldDB" id="A0A6J4T2G9"/>
<feature type="compositionally biased region" description="Basic and acidic residues" evidence="1">
    <location>
        <begin position="194"/>
        <end position="208"/>
    </location>
</feature>
<feature type="compositionally biased region" description="Basic residues" evidence="1">
    <location>
        <begin position="184"/>
        <end position="193"/>
    </location>
</feature>